<evidence type="ECO:0000313" key="1">
    <source>
        <dbReference type="EMBL" id="WNF01072.1"/>
    </source>
</evidence>
<dbReference type="GO" id="GO:0016740">
    <property type="term" value="F:transferase activity"/>
    <property type="evidence" value="ECO:0007669"/>
    <property type="project" value="UniProtKB-KW"/>
</dbReference>
<keyword evidence="1" id="KW-0808">Transferase</keyword>
<dbReference type="Proteomes" id="UP001305606">
    <property type="component" value="Chromosome"/>
</dbReference>
<dbReference type="PANTHER" id="PTHR48228">
    <property type="entry name" value="SUCCINYL-COA--D-CITRAMALATE COA-TRANSFERASE"/>
    <property type="match status" value="1"/>
</dbReference>
<dbReference type="SUPFAM" id="SSF89796">
    <property type="entry name" value="CoA-transferase family III (CaiB/BaiF)"/>
    <property type="match status" value="1"/>
</dbReference>
<keyword evidence="2" id="KW-1185">Reference proteome</keyword>
<organism evidence="1 2">
    <name type="scientific">Streptomyces luomodiensis</name>
    <dbReference type="NCBI Taxonomy" id="3026192"/>
    <lineage>
        <taxon>Bacteria</taxon>
        <taxon>Bacillati</taxon>
        <taxon>Actinomycetota</taxon>
        <taxon>Actinomycetes</taxon>
        <taxon>Kitasatosporales</taxon>
        <taxon>Streptomycetaceae</taxon>
        <taxon>Streptomyces</taxon>
    </lineage>
</organism>
<protein>
    <submittedName>
        <fullName evidence="1">CoA transferase</fullName>
    </submittedName>
</protein>
<name>A0ABY9V8U4_9ACTN</name>
<dbReference type="InterPro" id="IPR050509">
    <property type="entry name" value="CoA-transferase_III"/>
</dbReference>
<sequence>MSRPLDGLHVVECASFVAGPTGGMTLAQMGADVIRIDPIGGGSDHRRWPVAPTGESYYWASLNKGKRSVAVDMRGDEGRELVLALAAAPGPDRGVLIDNVVGRRWMAHERLAERRPDLIHLRLQGHPDGRPAVDYTVNAEVGVPGITGGEDWAGPVNHVLPAWDLIAGLSVATGVLAALHQRARTGRGSYIELALSDVALAGVANLGWLSEAADRQGERPRQGNHVYGSFGVDFTCRDGERVMVVALTEGQWRALQTVTGTAEVFTALETALRANLADESERYRLRETIAAVIRPWFAARDLAQAGKELDTARVLWGRYRGMADVVGDHRREAHAVLADVELPCGRPAITARSPLRFDGDHGPAGECPALGRDTETVLAEVLGLTAAEIGGLYDRRVIGPPGNLTNPHLEAG</sequence>
<proteinExistence type="predicted"/>
<accession>A0ABY9V8U4</accession>
<dbReference type="RefSeq" id="WP_311039404.1">
    <property type="nucleotide sequence ID" value="NZ_CP117522.1"/>
</dbReference>
<dbReference type="InterPro" id="IPR023606">
    <property type="entry name" value="CoA-Trfase_III_dom_1_sf"/>
</dbReference>
<dbReference type="Gene3D" id="3.30.1540.10">
    <property type="entry name" value="formyl-coa transferase, domain 3"/>
    <property type="match status" value="1"/>
</dbReference>
<dbReference type="InterPro" id="IPR044855">
    <property type="entry name" value="CoA-Trfase_III_dom3_sf"/>
</dbReference>
<dbReference type="PANTHER" id="PTHR48228:SF5">
    <property type="entry name" value="ALPHA-METHYLACYL-COA RACEMASE"/>
    <property type="match status" value="1"/>
</dbReference>
<dbReference type="Pfam" id="PF02515">
    <property type="entry name" value="CoA_transf_3"/>
    <property type="match status" value="1"/>
</dbReference>
<dbReference type="Gene3D" id="3.40.50.10540">
    <property type="entry name" value="Crotonobetainyl-coa:carnitine coa-transferase, domain 1"/>
    <property type="match status" value="1"/>
</dbReference>
<dbReference type="InterPro" id="IPR003673">
    <property type="entry name" value="CoA-Trfase_fam_III"/>
</dbReference>
<gene>
    <name evidence="1" type="ORF">PS467_39890</name>
</gene>
<reference evidence="1 2" key="1">
    <citation type="submission" date="2023-02" db="EMBL/GenBank/DDBJ databases">
        <title>Streptomyces sp. SCA4-21 with antifungal activity against Fusarium oxysporum f. sp. cubense, Streptomyces sp. SCA2-17 with antifungal activity against Fusarium oxysporum f. sp. cubense.</title>
        <authorList>
            <person name="Qi D."/>
        </authorList>
    </citation>
    <scope>NUCLEOTIDE SEQUENCE [LARGE SCALE GENOMIC DNA]</scope>
    <source>
        <strain evidence="1 2">SCA4-21</strain>
    </source>
</reference>
<evidence type="ECO:0000313" key="2">
    <source>
        <dbReference type="Proteomes" id="UP001305606"/>
    </source>
</evidence>
<dbReference type="EMBL" id="CP117522">
    <property type="protein sequence ID" value="WNF01072.1"/>
    <property type="molecule type" value="Genomic_DNA"/>
</dbReference>